<proteinExistence type="inferred from homology"/>
<dbReference type="GO" id="GO:0005524">
    <property type="term" value="F:ATP binding"/>
    <property type="evidence" value="ECO:0007669"/>
    <property type="project" value="UniProtKB-KW"/>
</dbReference>
<dbReference type="InterPro" id="IPR011545">
    <property type="entry name" value="DEAD/DEAH_box_helicase_dom"/>
</dbReference>
<keyword evidence="4" id="KW-0547">Nucleotide-binding</keyword>
<keyword evidence="8" id="KW-0508">mRNA splicing</keyword>
<keyword evidence="19" id="KW-1185">Reference proteome</keyword>
<dbReference type="AlphaFoldDB" id="A0A6A7BTZ4"/>
<dbReference type="PROSITE" id="PS51194">
    <property type="entry name" value="HELICASE_CTER"/>
    <property type="match status" value="1"/>
</dbReference>
<evidence type="ECO:0000256" key="13">
    <source>
        <dbReference type="PROSITE-ProRule" id="PRU00552"/>
    </source>
</evidence>
<gene>
    <name evidence="18" type="ORF">K470DRAFT_272825</name>
</gene>
<dbReference type="CDD" id="cd17953">
    <property type="entry name" value="DEADc_DDX46"/>
    <property type="match status" value="1"/>
</dbReference>
<dbReference type="CDD" id="cd18787">
    <property type="entry name" value="SF2_C_DEAD"/>
    <property type="match status" value="1"/>
</dbReference>
<evidence type="ECO:0000256" key="7">
    <source>
        <dbReference type="ARBA" id="ARBA00022840"/>
    </source>
</evidence>
<dbReference type="PROSITE" id="PS00039">
    <property type="entry name" value="DEAD_ATP_HELICASE"/>
    <property type="match status" value="1"/>
</dbReference>
<evidence type="ECO:0000256" key="6">
    <source>
        <dbReference type="ARBA" id="ARBA00022806"/>
    </source>
</evidence>
<feature type="short sequence motif" description="Q motif" evidence="13">
    <location>
        <begin position="463"/>
        <end position="491"/>
    </location>
</feature>
<feature type="compositionally biased region" description="Basic and acidic residues" evidence="14">
    <location>
        <begin position="319"/>
        <end position="330"/>
    </location>
</feature>
<evidence type="ECO:0000256" key="12">
    <source>
        <dbReference type="ARBA" id="ARBA00047984"/>
    </source>
</evidence>
<dbReference type="GO" id="GO:0016787">
    <property type="term" value="F:hydrolase activity"/>
    <property type="evidence" value="ECO:0007669"/>
    <property type="project" value="UniProtKB-KW"/>
</dbReference>
<feature type="compositionally biased region" description="Acidic residues" evidence="14">
    <location>
        <begin position="299"/>
        <end position="318"/>
    </location>
</feature>
<dbReference type="EMBL" id="MU006021">
    <property type="protein sequence ID" value="KAF2857978.1"/>
    <property type="molecule type" value="Genomic_DNA"/>
</dbReference>
<feature type="compositionally biased region" description="Basic and acidic residues" evidence="14">
    <location>
        <begin position="39"/>
        <end position="139"/>
    </location>
</feature>
<dbReference type="InterPro" id="IPR001650">
    <property type="entry name" value="Helicase_C-like"/>
</dbReference>
<dbReference type="PANTHER" id="PTHR47958">
    <property type="entry name" value="ATP-DEPENDENT RNA HELICASE DBP3"/>
    <property type="match status" value="1"/>
</dbReference>
<protein>
    <recommendedName>
        <fullName evidence="2">RNA helicase</fullName>
        <ecNumber evidence="2">3.6.4.13</ecNumber>
    </recommendedName>
</protein>
<dbReference type="Pfam" id="PF00270">
    <property type="entry name" value="DEAD"/>
    <property type="match status" value="1"/>
</dbReference>
<dbReference type="PROSITE" id="PS51192">
    <property type="entry name" value="HELICASE_ATP_BIND_1"/>
    <property type="match status" value="1"/>
</dbReference>
<feature type="compositionally biased region" description="Basic and acidic residues" evidence="14">
    <location>
        <begin position="1"/>
        <end position="31"/>
    </location>
</feature>
<dbReference type="InterPro" id="IPR056149">
    <property type="entry name" value="PRP5/DDX46/KHDC4_KH"/>
</dbReference>
<feature type="compositionally biased region" description="Basic and acidic residues" evidence="14">
    <location>
        <begin position="870"/>
        <end position="893"/>
    </location>
</feature>
<dbReference type="CDD" id="cd22474">
    <property type="entry name" value="KH-I_PRP5_like"/>
    <property type="match status" value="1"/>
</dbReference>
<dbReference type="PROSITE" id="PS51195">
    <property type="entry name" value="Q_MOTIF"/>
    <property type="match status" value="1"/>
</dbReference>
<evidence type="ECO:0000256" key="10">
    <source>
        <dbReference type="ARBA" id="ARBA00037330"/>
    </source>
</evidence>
<evidence type="ECO:0000256" key="5">
    <source>
        <dbReference type="ARBA" id="ARBA00022801"/>
    </source>
</evidence>
<dbReference type="InterPro" id="IPR027417">
    <property type="entry name" value="P-loop_NTPase"/>
</dbReference>
<evidence type="ECO:0000313" key="18">
    <source>
        <dbReference type="EMBL" id="KAF2857978.1"/>
    </source>
</evidence>
<dbReference type="OrthoDB" id="196131at2759"/>
<dbReference type="Pfam" id="PF23469">
    <property type="entry name" value="KH_12"/>
    <property type="match status" value="1"/>
</dbReference>
<evidence type="ECO:0000256" key="14">
    <source>
        <dbReference type="SAM" id="MobiDB-lite"/>
    </source>
</evidence>
<evidence type="ECO:0000256" key="3">
    <source>
        <dbReference type="ARBA" id="ARBA00022664"/>
    </source>
</evidence>
<reference evidence="18" key="1">
    <citation type="journal article" date="2020" name="Stud. Mycol.">
        <title>101 Dothideomycetes genomes: a test case for predicting lifestyles and emergence of pathogens.</title>
        <authorList>
            <person name="Haridas S."/>
            <person name="Albert R."/>
            <person name="Binder M."/>
            <person name="Bloem J."/>
            <person name="Labutti K."/>
            <person name="Salamov A."/>
            <person name="Andreopoulos B."/>
            <person name="Baker S."/>
            <person name="Barry K."/>
            <person name="Bills G."/>
            <person name="Bluhm B."/>
            <person name="Cannon C."/>
            <person name="Castanera R."/>
            <person name="Culley D."/>
            <person name="Daum C."/>
            <person name="Ezra D."/>
            <person name="Gonzalez J."/>
            <person name="Henrissat B."/>
            <person name="Kuo A."/>
            <person name="Liang C."/>
            <person name="Lipzen A."/>
            <person name="Lutzoni F."/>
            <person name="Magnuson J."/>
            <person name="Mondo S."/>
            <person name="Nolan M."/>
            <person name="Ohm R."/>
            <person name="Pangilinan J."/>
            <person name="Park H.-J."/>
            <person name="Ramirez L."/>
            <person name="Alfaro M."/>
            <person name="Sun H."/>
            <person name="Tritt A."/>
            <person name="Yoshinaga Y."/>
            <person name="Zwiers L.-H."/>
            <person name="Turgeon B."/>
            <person name="Goodwin S."/>
            <person name="Spatafora J."/>
            <person name="Crous P."/>
            <person name="Grigoriev I."/>
        </authorList>
    </citation>
    <scope>NUCLEOTIDE SEQUENCE</scope>
    <source>
        <strain evidence="18">CBS 480.64</strain>
    </source>
</reference>
<dbReference type="SMART" id="SM00487">
    <property type="entry name" value="DEXDc"/>
    <property type="match status" value="1"/>
</dbReference>
<dbReference type="SUPFAM" id="SSF52540">
    <property type="entry name" value="P-loop containing nucleoside triphosphate hydrolases"/>
    <property type="match status" value="2"/>
</dbReference>
<dbReference type="GO" id="GO:0008380">
    <property type="term" value="P:RNA splicing"/>
    <property type="evidence" value="ECO:0007669"/>
    <property type="project" value="UniProtKB-KW"/>
</dbReference>
<keyword evidence="3" id="KW-0507">mRNA processing</keyword>
<dbReference type="GO" id="GO:0005634">
    <property type="term" value="C:nucleus"/>
    <property type="evidence" value="ECO:0007669"/>
    <property type="project" value="UniProtKB-SubCell"/>
</dbReference>
<dbReference type="EC" id="3.6.4.13" evidence="2"/>
<comment type="similarity">
    <text evidence="11">Belongs to the DEAD box helicase family. DDX46/PRP5 subfamily.</text>
</comment>
<feature type="domain" description="Helicase ATP-binding" evidence="15">
    <location>
        <begin position="494"/>
        <end position="672"/>
    </location>
</feature>
<dbReference type="Gene3D" id="3.40.50.300">
    <property type="entry name" value="P-loop containing nucleotide triphosphate hydrolases"/>
    <property type="match status" value="2"/>
</dbReference>
<feature type="domain" description="Helicase C-terminal" evidence="16">
    <location>
        <begin position="683"/>
        <end position="847"/>
    </location>
</feature>
<evidence type="ECO:0000259" key="16">
    <source>
        <dbReference type="PROSITE" id="PS51194"/>
    </source>
</evidence>
<evidence type="ECO:0000256" key="9">
    <source>
        <dbReference type="ARBA" id="ARBA00023242"/>
    </source>
</evidence>
<sequence length="1101" mass="122714">MARSPSRREDRRPRDHYPDRSHGRDRWDDRDRHRRDRSRNRYDSHREDRSRRHWDRDRERDRDRDWVRERDGRDRDGDRERKRPREASPVRDRHGHRSRDDHRDKRVREDSPRARQRNDSRRLANREEQERKAEEERKAKLARVAAWKKQMEEKKAKSGTSPALPLTTGNDSPAPSSAKEPQSPAPVLAKFDPKAIAKRAPSAADKNRTLGGDVFIPTQNRSAKATTVGIEANAPKLAPIGSVTESKASFGLGKISGPKQAAVPVTKATAKLEEDEVVRRKLEKLPALPEVNTSAVDSEMNEDEEIVGEELRTDEEEAEAARESALRRAQEAQQDEPNVQMTDAPEALDEDDPLDAFMNSLAVPDDGVVRSTGKARQVYNSDDEDNMDAVGTNTDEIMALTTKKKKKEIPVVDHSKIDYEPFHKAFYTEPAELAEMSQEDLDILLSDLDNITLRGKNAPKPILKWSQGGFGAQLLDVLRDNKFEKPTPIQSQTLPAIMSGRDVMGIAKTGSGKTVAYLLPMFRHIKDQRPLEKLDGPIGLILAPTRELATQIHRECKPYLKALNLRAVCAYGGAPIKDQIAELKRGAEIVVCTPGRMIDLLAANSGRVTNLKRVTYAVLDEADRMFDMGFEPQITRILNNVRPDRQLVLFSATFPDKMEWLVKRVLKNPLAVTVGGKSTVPAEITQIIELCEDKDKLTRVLKYLGDLHGVDEDARSLIFVERQETADKMFVNLSAKGYPSVPIHGGREQIDRDQAISDFKAGIFPVMVATSVAARGLDVKQLKLVINYDSPNHYEDYVHRVGRTGRAGNTGTAVTFVTPDQDRFADFLINAFTTSKQQVPEELQKLKESYEERKKSGGYKKTSSGFGGKGIEKLDAARELERARERKQYRNGDEPDEEDETEDINQSKVDELVARATGKHVPEESASTGGILPTDLASHLSNAMKVQKVSLPGKGSNPRDALARVSAAAANINNRLGSRGTTRQGAPIDNRGPDAGAYHATLEINDFPQKARWAVTNRTNVAKILESTGTSITTKGNYYAPGKEPQPGEQPKLYILVEGDTEVVVTSAMSELTRLLREGTLAALEGGALSQQGTLGRYSVI</sequence>
<dbReference type="InterPro" id="IPR000629">
    <property type="entry name" value="RNA-helicase_DEAD-box_CS"/>
</dbReference>
<dbReference type="SMART" id="SM00490">
    <property type="entry name" value="HELICc"/>
    <property type="match status" value="1"/>
</dbReference>
<evidence type="ECO:0000256" key="11">
    <source>
        <dbReference type="ARBA" id="ARBA00038511"/>
    </source>
</evidence>
<dbReference type="FunFam" id="3.40.50.300:FF:000079">
    <property type="entry name" value="probable ATP-dependent RNA helicase DDX17"/>
    <property type="match status" value="1"/>
</dbReference>
<comment type="catalytic activity">
    <reaction evidence="12">
        <text>ATP + H2O = ADP + phosphate + H(+)</text>
        <dbReference type="Rhea" id="RHEA:13065"/>
        <dbReference type="ChEBI" id="CHEBI:15377"/>
        <dbReference type="ChEBI" id="CHEBI:15378"/>
        <dbReference type="ChEBI" id="CHEBI:30616"/>
        <dbReference type="ChEBI" id="CHEBI:43474"/>
        <dbReference type="ChEBI" id="CHEBI:456216"/>
        <dbReference type="EC" id="3.6.4.13"/>
    </reaction>
</comment>
<evidence type="ECO:0000256" key="8">
    <source>
        <dbReference type="ARBA" id="ARBA00023187"/>
    </source>
</evidence>
<evidence type="ECO:0000256" key="4">
    <source>
        <dbReference type="ARBA" id="ARBA00022741"/>
    </source>
</evidence>
<dbReference type="GO" id="GO:0003724">
    <property type="term" value="F:RNA helicase activity"/>
    <property type="evidence" value="ECO:0007669"/>
    <property type="project" value="UniProtKB-EC"/>
</dbReference>
<keyword evidence="9" id="KW-0539">Nucleus</keyword>
<evidence type="ECO:0000259" key="17">
    <source>
        <dbReference type="PROSITE" id="PS51195"/>
    </source>
</evidence>
<dbReference type="Pfam" id="PF00271">
    <property type="entry name" value="Helicase_C"/>
    <property type="match status" value="1"/>
</dbReference>
<keyword evidence="6" id="KW-0347">Helicase</keyword>
<feature type="region of interest" description="Disordered" evidence="14">
    <location>
        <begin position="293"/>
        <end position="343"/>
    </location>
</feature>
<evidence type="ECO:0000256" key="1">
    <source>
        <dbReference type="ARBA" id="ARBA00004123"/>
    </source>
</evidence>
<accession>A0A6A7BTZ4</accession>
<feature type="compositionally biased region" description="Acidic residues" evidence="14">
    <location>
        <begin position="894"/>
        <end position="903"/>
    </location>
</feature>
<dbReference type="Proteomes" id="UP000799421">
    <property type="component" value="Unassembled WGS sequence"/>
</dbReference>
<organism evidence="18 19">
    <name type="scientific">Piedraia hortae CBS 480.64</name>
    <dbReference type="NCBI Taxonomy" id="1314780"/>
    <lineage>
        <taxon>Eukaryota</taxon>
        <taxon>Fungi</taxon>
        <taxon>Dikarya</taxon>
        <taxon>Ascomycota</taxon>
        <taxon>Pezizomycotina</taxon>
        <taxon>Dothideomycetes</taxon>
        <taxon>Dothideomycetidae</taxon>
        <taxon>Capnodiales</taxon>
        <taxon>Piedraiaceae</taxon>
        <taxon>Piedraia</taxon>
    </lineage>
</organism>
<name>A0A6A7BTZ4_9PEZI</name>
<keyword evidence="7" id="KW-0067">ATP-binding</keyword>
<comment type="subcellular location">
    <subcellularLocation>
        <location evidence="1">Nucleus</location>
    </subcellularLocation>
</comment>
<evidence type="ECO:0000259" key="15">
    <source>
        <dbReference type="PROSITE" id="PS51192"/>
    </source>
</evidence>
<feature type="region of interest" description="Disordered" evidence="14">
    <location>
        <begin position="849"/>
        <end position="908"/>
    </location>
</feature>
<keyword evidence="5 18" id="KW-0378">Hydrolase</keyword>
<evidence type="ECO:0000313" key="19">
    <source>
        <dbReference type="Proteomes" id="UP000799421"/>
    </source>
</evidence>
<dbReference type="GO" id="GO:0006397">
    <property type="term" value="P:mRNA processing"/>
    <property type="evidence" value="ECO:0007669"/>
    <property type="project" value="UniProtKB-KW"/>
</dbReference>
<comment type="function">
    <text evidence="10">ATP-dependent RNA helicase involved spliceosome assembly and in nuclear splicing. Catalyzes an ATP-dependent conformational change of U2 snRNP. Bridges U1 and U2 snRNPs and enables stable U2 snRNP association with intron RNA.</text>
</comment>
<dbReference type="GO" id="GO:0003676">
    <property type="term" value="F:nucleic acid binding"/>
    <property type="evidence" value="ECO:0007669"/>
    <property type="project" value="InterPro"/>
</dbReference>
<dbReference type="InterPro" id="IPR014014">
    <property type="entry name" value="RNA_helicase_DEAD_Q_motif"/>
</dbReference>
<feature type="region of interest" description="Disordered" evidence="14">
    <location>
        <begin position="1"/>
        <end position="188"/>
    </location>
</feature>
<evidence type="ECO:0000256" key="2">
    <source>
        <dbReference type="ARBA" id="ARBA00012552"/>
    </source>
</evidence>
<feature type="domain" description="DEAD-box RNA helicase Q" evidence="17">
    <location>
        <begin position="463"/>
        <end position="491"/>
    </location>
</feature>
<dbReference type="InterPro" id="IPR014001">
    <property type="entry name" value="Helicase_ATP-bd"/>
</dbReference>